<sequence length="383" mass="43347">MKKKSDATSFDIPTVNTLNFFDTPYFPIKKPTKSLCDDYVETDSHGDSENSSALRGIHKDASDSDSTSLEDFNDATDRELVTLPYDDIIVEQSFTSEDNPNITNINSDQPNLKKSLRTSKLPTKLSNFVLDDKVKYGINKHVAAINEEIEALHTNETWDITELPLAKKPIGCKWIYKTKYKSTGEIKRFKARLVAKEYNQREGIDYDKTFSPVVKIVTVRCLISLVVNKGWKLFQLAVNNTFLYATLSKEVYMTLLPGPDISYAVHSLSQFMHAPLNSHLKLAFRILKYLKNSPGKGILISKNQSLTLTGYSDSDWAKCKATRRSVTGFKVFMGNSAITWKSKNQSIVSRSSIEAEYRALASITCEVMWLLNLFKDLEIKTDI</sequence>
<accession>A0A699IG14</accession>
<feature type="domain" description="Reverse transcriptase Ty1/copia-type" evidence="2">
    <location>
        <begin position="155"/>
        <end position="261"/>
    </location>
</feature>
<evidence type="ECO:0000256" key="1">
    <source>
        <dbReference type="SAM" id="MobiDB-lite"/>
    </source>
</evidence>
<feature type="region of interest" description="Disordered" evidence="1">
    <location>
        <begin position="41"/>
        <end position="73"/>
    </location>
</feature>
<name>A0A699IG14_TANCI</name>
<reference evidence="3" key="1">
    <citation type="journal article" date="2019" name="Sci. Rep.">
        <title>Draft genome of Tanacetum cinerariifolium, the natural source of mosquito coil.</title>
        <authorList>
            <person name="Yamashiro T."/>
            <person name="Shiraishi A."/>
            <person name="Satake H."/>
            <person name="Nakayama K."/>
        </authorList>
    </citation>
    <scope>NUCLEOTIDE SEQUENCE</scope>
</reference>
<protein>
    <recommendedName>
        <fullName evidence="2">Reverse transcriptase Ty1/copia-type domain-containing protein</fullName>
    </recommendedName>
</protein>
<dbReference type="EMBL" id="BKCJ010278650">
    <property type="protein sequence ID" value="GEZ43582.1"/>
    <property type="molecule type" value="Genomic_DNA"/>
</dbReference>
<organism evidence="3">
    <name type="scientific">Tanacetum cinerariifolium</name>
    <name type="common">Dalmatian daisy</name>
    <name type="synonym">Chrysanthemum cinerariifolium</name>
    <dbReference type="NCBI Taxonomy" id="118510"/>
    <lineage>
        <taxon>Eukaryota</taxon>
        <taxon>Viridiplantae</taxon>
        <taxon>Streptophyta</taxon>
        <taxon>Embryophyta</taxon>
        <taxon>Tracheophyta</taxon>
        <taxon>Spermatophyta</taxon>
        <taxon>Magnoliopsida</taxon>
        <taxon>eudicotyledons</taxon>
        <taxon>Gunneridae</taxon>
        <taxon>Pentapetalae</taxon>
        <taxon>asterids</taxon>
        <taxon>campanulids</taxon>
        <taxon>Asterales</taxon>
        <taxon>Asteraceae</taxon>
        <taxon>Asteroideae</taxon>
        <taxon>Anthemideae</taxon>
        <taxon>Anthemidinae</taxon>
        <taxon>Tanacetum</taxon>
    </lineage>
</organism>
<evidence type="ECO:0000313" key="3">
    <source>
        <dbReference type="EMBL" id="GEZ43582.1"/>
    </source>
</evidence>
<dbReference type="Pfam" id="PF07727">
    <property type="entry name" value="RVT_2"/>
    <property type="match status" value="1"/>
</dbReference>
<dbReference type="PANTHER" id="PTHR11439:SF508">
    <property type="entry name" value="RNA-DIRECTED DNA POLYMERASE"/>
    <property type="match status" value="1"/>
</dbReference>
<gene>
    <name evidence="3" type="ORF">Tci_515555</name>
</gene>
<dbReference type="InterPro" id="IPR013103">
    <property type="entry name" value="RVT_2"/>
</dbReference>
<evidence type="ECO:0000259" key="2">
    <source>
        <dbReference type="Pfam" id="PF07727"/>
    </source>
</evidence>
<proteinExistence type="predicted"/>
<dbReference type="AlphaFoldDB" id="A0A699IG14"/>
<dbReference type="PANTHER" id="PTHR11439">
    <property type="entry name" value="GAG-POL-RELATED RETROTRANSPOSON"/>
    <property type="match status" value="1"/>
</dbReference>
<dbReference type="CDD" id="cd09272">
    <property type="entry name" value="RNase_HI_RT_Ty1"/>
    <property type="match status" value="1"/>
</dbReference>
<comment type="caution">
    <text evidence="3">The sequence shown here is derived from an EMBL/GenBank/DDBJ whole genome shotgun (WGS) entry which is preliminary data.</text>
</comment>